<evidence type="ECO:0000256" key="5">
    <source>
        <dbReference type="ARBA" id="ARBA00022723"/>
    </source>
</evidence>
<dbReference type="PRINTS" id="PR00502">
    <property type="entry name" value="NUDIXFAMILY"/>
</dbReference>
<protein>
    <recommendedName>
        <fullName evidence="13">8-oxo-dGTP diphosphatase</fullName>
        <ecNumber evidence="12">3.6.1.55</ecNumber>
    </recommendedName>
    <alternativeName>
        <fullName evidence="16">7,8-dihydro-8-oxoguanine-triphosphatase</fullName>
    </alternativeName>
    <alternativeName>
        <fullName evidence="15">Mutator protein MutT</fullName>
    </alternativeName>
    <alternativeName>
        <fullName evidence="14">dGTP pyrophosphohydrolase</fullName>
    </alternativeName>
</protein>
<dbReference type="InterPro" id="IPR013785">
    <property type="entry name" value="Aldolase_TIM"/>
</dbReference>
<dbReference type="SUPFAM" id="SSF51391">
    <property type="entry name" value="Thiamin phosphate synthase"/>
    <property type="match status" value="1"/>
</dbReference>
<dbReference type="EMBL" id="AP014879">
    <property type="protein sequence ID" value="BAV34656.1"/>
    <property type="molecule type" value="Genomic_DNA"/>
</dbReference>
<dbReference type="OrthoDB" id="9810648at2"/>
<reference evidence="19 20" key="1">
    <citation type="submission" date="2015-05" db="EMBL/GenBank/DDBJ databases">
        <title>Complete genome sequence of a sulfur-oxidizing gammaproteobacterium strain HA5.</title>
        <authorList>
            <person name="Miura A."/>
            <person name="Kojima H."/>
            <person name="Fukui M."/>
        </authorList>
    </citation>
    <scope>NUCLEOTIDE SEQUENCE [LARGE SCALE GENOMIC DNA]</scope>
    <source>
        <strain evidence="19 20">HA5</strain>
    </source>
</reference>
<dbReference type="Pfam" id="PF00293">
    <property type="entry name" value="NUDIX"/>
    <property type="match status" value="1"/>
</dbReference>
<dbReference type="GO" id="GO:0044716">
    <property type="term" value="F:8-oxo-GDP phosphatase activity"/>
    <property type="evidence" value="ECO:0007669"/>
    <property type="project" value="TreeGrafter"/>
</dbReference>
<dbReference type="CDD" id="cd00564">
    <property type="entry name" value="TMP_TenI"/>
    <property type="match status" value="1"/>
</dbReference>
<dbReference type="InterPro" id="IPR020476">
    <property type="entry name" value="Nudix_hydrolase"/>
</dbReference>
<dbReference type="GO" id="GO:0035539">
    <property type="term" value="F:8-oxo-7,8-dihydrodeoxyguanosine triphosphate pyrophosphatase activity"/>
    <property type="evidence" value="ECO:0007669"/>
    <property type="project" value="UniProtKB-EC"/>
</dbReference>
<dbReference type="Gene3D" id="3.20.20.70">
    <property type="entry name" value="Aldolase class I"/>
    <property type="match status" value="1"/>
</dbReference>
<proteinExistence type="inferred from homology"/>
<dbReference type="KEGG" id="slim:SCL_2379"/>
<dbReference type="EC" id="3.6.1.55" evidence="12"/>
<accession>A0A1B4XIL9</accession>
<keyword evidence="7 17" id="KW-0378">Hydrolase</keyword>
<dbReference type="NCBIfam" id="NF006530">
    <property type="entry name" value="PRK08999.1"/>
    <property type="match status" value="1"/>
</dbReference>
<evidence type="ECO:0000256" key="6">
    <source>
        <dbReference type="ARBA" id="ARBA00022763"/>
    </source>
</evidence>
<comment type="cofactor">
    <cofactor evidence="1">
        <name>Mg(2+)</name>
        <dbReference type="ChEBI" id="CHEBI:18420"/>
    </cofactor>
</comment>
<name>A0A1B4XIL9_9GAMM</name>
<dbReference type="InParanoid" id="A0A1B4XIL9"/>
<evidence type="ECO:0000256" key="9">
    <source>
        <dbReference type="ARBA" id="ARBA00023204"/>
    </source>
</evidence>
<dbReference type="GO" id="GO:0008413">
    <property type="term" value="F:8-oxo-7,8-dihydroguanosine triphosphate pyrophosphatase activity"/>
    <property type="evidence" value="ECO:0007669"/>
    <property type="project" value="TreeGrafter"/>
</dbReference>
<dbReference type="InterPro" id="IPR036206">
    <property type="entry name" value="ThiamineP_synth_sf"/>
</dbReference>
<keyword evidence="8" id="KW-0460">Magnesium</keyword>
<dbReference type="GO" id="GO:0046872">
    <property type="term" value="F:metal ion binding"/>
    <property type="evidence" value="ECO:0007669"/>
    <property type="project" value="UniProtKB-KW"/>
</dbReference>
<sequence length="316" mass="34768">MSAVAERQQVLDVAVAVLQRADGRVLLAQRPAGKPWAGYWEFPGGKIEHGEAVERALARELHEELGIDPDRVYPWVTQEYAYPERRVRLHFHRVPAWHGQLHGREGQDMSWEDPAAIEVGPLLPANDRVLRALCLPSLYAITNAKKHGEPEFMQRLKAALEKGVRLIQVREPGMAPDEFEAFARRVVALAHEQDARVLINGDEALALRCGADGVHLPAAQLMQLKQCPGTEMWAASCHDAAELAQAAALQADFVVLSPVLPTPTHPEAAGMGWEKFAALVQDYPLPVYALGGMKPELLDTAMRHGAHGISLLSGIW</sequence>
<keyword evidence="3" id="KW-0515">Mutator protein</keyword>
<dbReference type="PANTHER" id="PTHR47707:SF1">
    <property type="entry name" value="NUDIX HYDROLASE FAMILY PROTEIN"/>
    <property type="match status" value="1"/>
</dbReference>
<dbReference type="GO" id="GO:0009228">
    <property type="term" value="P:thiamine biosynthetic process"/>
    <property type="evidence" value="ECO:0007669"/>
    <property type="project" value="UniProtKB-KW"/>
</dbReference>
<keyword evidence="9" id="KW-0234">DNA repair</keyword>
<keyword evidence="4" id="KW-0235">DNA replication</keyword>
<keyword evidence="20" id="KW-1185">Reference proteome</keyword>
<comment type="catalytic activity">
    <reaction evidence="10">
        <text>8-oxo-dGTP + H2O = 8-oxo-dGMP + diphosphate + H(+)</text>
        <dbReference type="Rhea" id="RHEA:31575"/>
        <dbReference type="ChEBI" id="CHEBI:15377"/>
        <dbReference type="ChEBI" id="CHEBI:15378"/>
        <dbReference type="ChEBI" id="CHEBI:33019"/>
        <dbReference type="ChEBI" id="CHEBI:63224"/>
        <dbReference type="ChEBI" id="CHEBI:77896"/>
        <dbReference type="EC" id="3.6.1.55"/>
    </reaction>
</comment>
<dbReference type="InterPro" id="IPR000086">
    <property type="entry name" value="NUDIX_hydrolase_dom"/>
</dbReference>
<evidence type="ECO:0000256" key="2">
    <source>
        <dbReference type="ARBA" id="ARBA00005582"/>
    </source>
</evidence>
<comment type="catalytic activity">
    <reaction evidence="11">
        <text>8-oxo-GTP + H2O = 8-oxo-GMP + diphosphate + H(+)</text>
        <dbReference type="Rhea" id="RHEA:67616"/>
        <dbReference type="ChEBI" id="CHEBI:15377"/>
        <dbReference type="ChEBI" id="CHEBI:15378"/>
        <dbReference type="ChEBI" id="CHEBI:33019"/>
        <dbReference type="ChEBI" id="CHEBI:143553"/>
        <dbReference type="ChEBI" id="CHEBI:145694"/>
    </reaction>
</comment>
<evidence type="ECO:0000256" key="8">
    <source>
        <dbReference type="ARBA" id="ARBA00022842"/>
    </source>
</evidence>
<evidence type="ECO:0000313" key="19">
    <source>
        <dbReference type="EMBL" id="BAV34656.1"/>
    </source>
</evidence>
<evidence type="ECO:0000256" key="3">
    <source>
        <dbReference type="ARBA" id="ARBA00022457"/>
    </source>
</evidence>
<dbReference type="InterPro" id="IPR022998">
    <property type="entry name" value="ThiamineP_synth_TenI"/>
</dbReference>
<dbReference type="CDD" id="cd03425">
    <property type="entry name" value="NUDIX_MutT_NudA_like"/>
    <property type="match status" value="1"/>
</dbReference>
<evidence type="ECO:0000256" key="11">
    <source>
        <dbReference type="ARBA" id="ARBA00036904"/>
    </source>
</evidence>
<evidence type="ECO:0000256" key="1">
    <source>
        <dbReference type="ARBA" id="ARBA00001946"/>
    </source>
</evidence>
<dbReference type="AlphaFoldDB" id="A0A1B4XIL9"/>
<evidence type="ECO:0000259" key="18">
    <source>
        <dbReference type="PROSITE" id="PS51462"/>
    </source>
</evidence>
<evidence type="ECO:0000256" key="12">
    <source>
        <dbReference type="ARBA" id="ARBA00038905"/>
    </source>
</evidence>
<feature type="domain" description="Nudix hydrolase" evidence="18">
    <location>
        <begin position="8"/>
        <end position="180"/>
    </location>
</feature>
<keyword evidence="6" id="KW-0227">DNA damage</keyword>
<organism evidence="19 20">
    <name type="scientific">Sulfuricaulis limicola</name>
    <dbReference type="NCBI Taxonomy" id="1620215"/>
    <lineage>
        <taxon>Bacteria</taxon>
        <taxon>Pseudomonadati</taxon>
        <taxon>Pseudomonadota</taxon>
        <taxon>Gammaproteobacteria</taxon>
        <taxon>Acidiferrobacterales</taxon>
        <taxon>Acidiferrobacteraceae</taxon>
        <taxon>Sulfuricaulis</taxon>
    </lineage>
</organism>
<evidence type="ECO:0000313" key="20">
    <source>
        <dbReference type="Proteomes" id="UP000243180"/>
    </source>
</evidence>
<dbReference type="GO" id="GO:0006281">
    <property type="term" value="P:DNA repair"/>
    <property type="evidence" value="ECO:0007669"/>
    <property type="project" value="UniProtKB-KW"/>
</dbReference>
<dbReference type="GO" id="GO:0006260">
    <property type="term" value="P:DNA replication"/>
    <property type="evidence" value="ECO:0007669"/>
    <property type="project" value="UniProtKB-KW"/>
</dbReference>
<dbReference type="SUPFAM" id="SSF55811">
    <property type="entry name" value="Nudix"/>
    <property type="match status" value="1"/>
</dbReference>
<dbReference type="PANTHER" id="PTHR47707">
    <property type="entry name" value="8-OXO-DGTP DIPHOSPHATASE"/>
    <property type="match status" value="1"/>
</dbReference>
<evidence type="ECO:0000256" key="13">
    <source>
        <dbReference type="ARBA" id="ARBA00040794"/>
    </source>
</evidence>
<evidence type="ECO:0000256" key="17">
    <source>
        <dbReference type="RuleBase" id="RU003476"/>
    </source>
</evidence>
<dbReference type="InterPro" id="IPR020084">
    <property type="entry name" value="NUDIX_hydrolase_CS"/>
</dbReference>
<evidence type="ECO:0000256" key="10">
    <source>
        <dbReference type="ARBA" id="ARBA00035861"/>
    </source>
</evidence>
<dbReference type="PROSITE" id="PS51462">
    <property type="entry name" value="NUDIX"/>
    <property type="match status" value="1"/>
</dbReference>
<dbReference type="InterPro" id="IPR015797">
    <property type="entry name" value="NUDIX_hydrolase-like_dom_sf"/>
</dbReference>
<dbReference type="Pfam" id="PF02581">
    <property type="entry name" value="TMP-TENI"/>
    <property type="match status" value="1"/>
</dbReference>
<dbReference type="InterPro" id="IPR047127">
    <property type="entry name" value="MutT-like"/>
</dbReference>
<comment type="similarity">
    <text evidence="2 17">Belongs to the Nudix hydrolase family.</text>
</comment>
<evidence type="ECO:0000256" key="4">
    <source>
        <dbReference type="ARBA" id="ARBA00022705"/>
    </source>
</evidence>
<evidence type="ECO:0000256" key="16">
    <source>
        <dbReference type="ARBA" id="ARBA00042798"/>
    </source>
</evidence>
<keyword evidence="5" id="KW-0479">Metal-binding</keyword>
<dbReference type="RefSeq" id="WP_096361371.1">
    <property type="nucleotide sequence ID" value="NZ_AP014879.1"/>
</dbReference>
<evidence type="ECO:0000256" key="15">
    <source>
        <dbReference type="ARBA" id="ARBA00041979"/>
    </source>
</evidence>
<gene>
    <name evidence="19" type="ORF">SCL_2379</name>
</gene>
<dbReference type="Proteomes" id="UP000243180">
    <property type="component" value="Chromosome"/>
</dbReference>
<dbReference type="GO" id="GO:0044715">
    <property type="term" value="F:8-oxo-dGDP phosphatase activity"/>
    <property type="evidence" value="ECO:0007669"/>
    <property type="project" value="TreeGrafter"/>
</dbReference>
<dbReference type="PROSITE" id="PS00893">
    <property type="entry name" value="NUDIX_BOX"/>
    <property type="match status" value="1"/>
</dbReference>
<evidence type="ECO:0000256" key="7">
    <source>
        <dbReference type="ARBA" id="ARBA00022801"/>
    </source>
</evidence>
<dbReference type="Gene3D" id="3.90.79.10">
    <property type="entry name" value="Nucleoside Triphosphate Pyrophosphohydrolase"/>
    <property type="match status" value="1"/>
</dbReference>
<evidence type="ECO:0000256" key="14">
    <source>
        <dbReference type="ARBA" id="ARBA00041592"/>
    </source>
</evidence>